<dbReference type="EMBL" id="JBHULH010000003">
    <property type="protein sequence ID" value="MFD2567062.1"/>
    <property type="molecule type" value="Genomic_DNA"/>
</dbReference>
<dbReference type="SUPFAM" id="SSF46689">
    <property type="entry name" value="Homeodomain-like"/>
    <property type="match status" value="2"/>
</dbReference>
<reference evidence="6" key="1">
    <citation type="journal article" date="2019" name="Int. J. Syst. Evol. Microbiol.">
        <title>The Global Catalogue of Microorganisms (GCM) 10K type strain sequencing project: providing services to taxonomists for standard genome sequencing and annotation.</title>
        <authorList>
            <consortium name="The Broad Institute Genomics Platform"/>
            <consortium name="The Broad Institute Genome Sequencing Center for Infectious Disease"/>
            <person name="Wu L."/>
            <person name="Ma J."/>
        </authorList>
    </citation>
    <scope>NUCLEOTIDE SEQUENCE [LARGE SCALE GENOMIC DNA]</scope>
    <source>
        <strain evidence="6">KCTC 52127</strain>
    </source>
</reference>
<dbReference type="InterPro" id="IPR009057">
    <property type="entry name" value="Homeodomain-like_sf"/>
</dbReference>
<dbReference type="CDD" id="cd06976">
    <property type="entry name" value="cupin_MtlR-like_N"/>
    <property type="match status" value="1"/>
</dbReference>
<protein>
    <submittedName>
        <fullName evidence="5">AraC family transcriptional regulator</fullName>
    </submittedName>
</protein>
<dbReference type="PROSITE" id="PS01124">
    <property type="entry name" value="HTH_ARAC_FAMILY_2"/>
    <property type="match status" value="1"/>
</dbReference>
<keyword evidence="6" id="KW-1185">Reference proteome</keyword>
<keyword evidence="2" id="KW-0238">DNA-binding</keyword>
<proteinExistence type="predicted"/>
<feature type="domain" description="HTH araC/xylS-type" evidence="4">
    <location>
        <begin position="186"/>
        <end position="284"/>
    </location>
</feature>
<accession>A0ABW5LRP6</accession>
<dbReference type="Gene3D" id="1.10.10.60">
    <property type="entry name" value="Homeodomain-like"/>
    <property type="match status" value="2"/>
</dbReference>
<evidence type="ECO:0000313" key="5">
    <source>
        <dbReference type="EMBL" id="MFD2567062.1"/>
    </source>
</evidence>
<dbReference type="SUPFAM" id="SSF51182">
    <property type="entry name" value="RmlC-like cupins"/>
    <property type="match status" value="1"/>
</dbReference>
<sequence length="293" mass="34667">MKLHLLDRSTSKDISFSVKTNRYPYFLKIWHYHPELELVLMIRSTGTRFVGDSIEKFEKGEIILIGKNLPHMWLNDEVYFQKNSQRIAESIAIHFREDFLGKEFFGAPEIKEVSQLFERAKQGIKFLNPNKKIIDEIKKLVRLEGFDKMMLFISILYKLATHSNYKLLSNKGYVNALDTSNNKELDKVYEYIFKNFNREITLNDVAEIANMNPSAFSRFFKRVNRKTFSKYLNEIRIGYACKLLMERKYSVTHVCYESGFNNISNFNRQFKAIMQMAPTEYLNKHNKIAEINQ</sequence>
<evidence type="ECO:0000259" key="4">
    <source>
        <dbReference type="PROSITE" id="PS01124"/>
    </source>
</evidence>
<gene>
    <name evidence="5" type="ORF">ACFSRZ_06735</name>
</gene>
<organism evidence="5 6">
    <name type="scientific">Pseudotenacibaculum haliotis</name>
    <dbReference type="NCBI Taxonomy" id="1862138"/>
    <lineage>
        <taxon>Bacteria</taxon>
        <taxon>Pseudomonadati</taxon>
        <taxon>Bacteroidota</taxon>
        <taxon>Flavobacteriia</taxon>
        <taxon>Flavobacteriales</taxon>
        <taxon>Flavobacteriaceae</taxon>
        <taxon>Pseudotenacibaculum</taxon>
    </lineage>
</organism>
<dbReference type="PANTHER" id="PTHR43280:SF27">
    <property type="entry name" value="TRANSCRIPTIONAL REGULATOR MTLR"/>
    <property type="match status" value="1"/>
</dbReference>
<dbReference type="PANTHER" id="PTHR43280">
    <property type="entry name" value="ARAC-FAMILY TRANSCRIPTIONAL REGULATOR"/>
    <property type="match status" value="1"/>
</dbReference>
<evidence type="ECO:0000256" key="1">
    <source>
        <dbReference type="ARBA" id="ARBA00023015"/>
    </source>
</evidence>
<evidence type="ECO:0000256" key="2">
    <source>
        <dbReference type="ARBA" id="ARBA00023125"/>
    </source>
</evidence>
<dbReference type="Pfam" id="PF12833">
    <property type="entry name" value="HTH_18"/>
    <property type="match status" value="1"/>
</dbReference>
<dbReference type="RefSeq" id="WP_379665772.1">
    <property type="nucleotide sequence ID" value="NZ_JBHULH010000003.1"/>
</dbReference>
<dbReference type="Gene3D" id="2.60.120.10">
    <property type="entry name" value="Jelly Rolls"/>
    <property type="match status" value="1"/>
</dbReference>
<evidence type="ECO:0000313" key="6">
    <source>
        <dbReference type="Proteomes" id="UP001597508"/>
    </source>
</evidence>
<dbReference type="InterPro" id="IPR014710">
    <property type="entry name" value="RmlC-like_jellyroll"/>
</dbReference>
<dbReference type="SMART" id="SM00342">
    <property type="entry name" value="HTH_ARAC"/>
    <property type="match status" value="1"/>
</dbReference>
<keyword evidence="3" id="KW-0804">Transcription</keyword>
<name>A0ABW5LRP6_9FLAO</name>
<evidence type="ECO:0000256" key="3">
    <source>
        <dbReference type="ARBA" id="ARBA00023163"/>
    </source>
</evidence>
<dbReference type="InterPro" id="IPR018060">
    <property type="entry name" value="HTH_AraC"/>
</dbReference>
<keyword evidence="1" id="KW-0805">Transcription regulation</keyword>
<dbReference type="Proteomes" id="UP001597508">
    <property type="component" value="Unassembled WGS sequence"/>
</dbReference>
<comment type="caution">
    <text evidence="5">The sequence shown here is derived from an EMBL/GenBank/DDBJ whole genome shotgun (WGS) entry which is preliminary data.</text>
</comment>
<dbReference type="InterPro" id="IPR011051">
    <property type="entry name" value="RmlC_Cupin_sf"/>
</dbReference>